<feature type="domain" description="Major facilitator superfamily (MFS) profile" evidence="12">
    <location>
        <begin position="63"/>
        <end position="501"/>
    </location>
</feature>
<dbReference type="InterPro" id="IPR050814">
    <property type="entry name" value="Myo-inositol_Transporter"/>
</dbReference>
<sequence>MGLAEEAIGNGEGLGRLPRLGVKQKYIRMDAQIPEETTGEENPNGRKDDSDRIKQSRRYVIACAVFASLNSVLLGYDVGVMSGCILFIQKDLHINEVQQEVLVGCLSFISLVGSLAAGRTSDAIGRKWTIALAAVIFQAGAAVMTFAPSFTVLMVGRLLAGVGIGFGIMIAPVYIAEISPAVTRGSLSSFPEIFINVGILLGYISNYAFSGLSNHINWRVMLAVGILPSVFIGFALLVIPESPRWLVLQNRADEARSVLVKIVGTEEEATERLAEIETAALTATAGKLESAKPVWSEILNPSPVLRRMLITGLGIQCFQQITGIDATVYYSPTILRTAGIKSDNKLLAATIAVGFTKTVFILIAILLIDRVGRKPLLYVSTIGMTICLFGLAASLSLLDKGLVSTPAGIAVAMVTVCGNVAFFSVGMGPISWVMGSEIFPLRVRAQAAALGTVANRVSSGLVAMSFLSICNAISVGGTFFIFGVLSALSVAFMYRFVPETRGKNLEQIEALFGDEGEWEGKEMELSNVKYEGIVNK</sequence>
<dbReference type="Gene3D" id="1.20.1250.20">
    <property type="entry name" value="MFS general substrate transporter like domains"/>
    <property type="match status" value="1"/>
</dbReference>
<dbReference type="SUPFAM" id="SSF103473">
    <property type="entry name" value="MFS general substrate transporter"/>
    <property type="match status" value="1"/>
</dbReference>
<feature type="region of interest" description="Disordered" evidence="10">
    <location>
        <begin position="32"/>
        <end position="51"/>
    </location>
</feature>
<evidence type="ECO:0000256" key="7">
    <source>
        <dbReference type="ARBA" id="ARBA00022989"/>
    </source>
</evidence>
<keyword evidence="3 9" id="KW-0813">Transport</keyword>
<dbReference type="Proteomes" id="UP001140206">
    <property type="component" value="Chromosome 3"/>
</dbReference>
<name>A0AAV8EDP2_9POAL</name>
<keyword evidence="8 11" id="KW-0472">Membrane</keyword>
<feature type="transmembrane region" description="Helical" evidence="11">
    <location>
        <begin position="410"/>
        <end position="434"/>
    </location>
</feature>
<evidence type="ECO:0000256" key="8">
    <source>
        <dbReference type="ARBA" id="ARBA00023136"/>
    </source>
</evidence>
<evidence type="ECO:0000256" key="3">
    <source>
        <dbReference type="ARBA" id="ARBA00022448"/>
    </source>
</evidence>
<gene>
    <name evidence="13" type="ORF">LUZ62_062557</name>
</gene>
<dbReference type="InterPro" id="IPR005829">
    <property type="entry name" value="Sugar_transporter_CS"/>
</dbReference>
<feature type="transmembrane region" description="Helical" evidence="11">
    <location>
        <begin position="154"/>
        <end position="175"/>
    </location>
</feature>
<dbReference type="InterPro" id="IPR036259">
    <property type="entry name" value="MFS_trans_sf"/>
</dbReference>
<proteinExistence type="inferred from homology"/>
<dbReference type="PROSITE" id="PS50850">
    <property type="entry name" value="MFS"/>
    <property type="match status" value="1"/>
</dbReference>
<dbReference type="PANTHER" id="PTHR48020">
    <property type="entry name" value="PROTON MYO-INOSITOL COTRANSPORTER"/>
    <property type="match status" value="1"/>
</dbReference>
<dbReference type="InterPro" id="IPR003663">
    <property type="entry name" value="Sugar/inositol_transpt"/>
</dbReference>
<dbReference type="InterPro" id="IPR020846">
    <property type="entry name" value="MFS_dom"/>
</dbReference>
<organism evidence="13 14">
    <name type="scientific">Rhynchospora pubera</name>
    <dbReference type="NCBI Taxonomy" id="906938"/>
    <lineage>
        <taxon>Eukaryota</taxon>
        <taxon>Viridiplantae</taxon>
        <taxon>Streptophyta</taxon>
        <taxon>Embryophyta</taxon>
        <taxon>Tracheophyta</taxon>
        <taxon>Spermatophyta</taxon>
        <taxon>Magnoliopsida</taxon>
        <taxon>Liliopsida</taxon>
        <taxon>Poales</taxon>
        <taxon>Cyperaceae</taxon>
        <taxon>Cyperoideae</taxon>
        <taxon>Rhynchosporeae</taxon>
        <taxon>Rhynchospora</taxon>
    </lineage>
</organism>
<keyword evidence="5 11" id="KW-0812">Transmembrane</keyword>
<dbReference type="GO" id="GO:0015293">
    <property type="term" value="F:symporter activity"/>
    <property type="evidence" value="ECO:0007669"/>
    <property type="project" value="UniProtKB-KW"/>
</dbReference>
<dbReference type="PROSITE" id="PS00217">
    <property type="entry name" value="SUGAR_TRANSPORT_2"/>
    <property type="match status" value="1"/>
</dbReference>
<dbReference type="PRINTS" id="PR00171">
    <property type="entry name" value="SUGRTRNSPORT"/>
</dbReference>
<feature type="transmembrane region" description="Helical" evidence="11">
    <location>
        <begin position="130"/>
        <end position="148"/>
    </location>
</feature>
<feature type="transmembrane region" description="Helical" evidence="11">
    <location>
        <begin position="187"/>
        <end position="204"/>
    </location>
</feature>
<feature type="transmembrane region" description="Helical" evidence="11">
    <location>
        <begin position="101"/>
        <end position="118"/>
    </location>
</feature>
<keyword evidence="4" id="KW-0762">Sugar transport</keyword>
<comment type="caution">
    <text evidence="13">The sequence shown here is derived from an EMBL/GenBank/DDBJ whole genome shotgun (WGS) entry which is preliminary data.</text>
</comment>
<feature type="transmembrane region" description="Helical" evidence="11">
    <location>
        <begin position="216"/>
        <end position="239"/>
    </location>
</feature>
<keyword evidence="14" id="KW-1185">Reference proteome</keyword>
<feature type="transmembrane region" description="Helical" evidence="11">
    <location>
        <begin position="59"/>
        <end position="89"/>
    </location>
</feature>
<evidence type="ECO:0000256" key="11">
    <source>
        <dbReference type="SAM" id="Phobius"/>
    </source>
</evidence>
<dbReference type="PANTHER" id="PTHR48020:SF49">
    <property type="entry name" value="SUGAR TRANSPORTER"/>
    <property type="match status" value="1"/>
</dbReference>
<dbReference type="FunFam" id="1.20.1250.20:FF:000025">
    <property type="entry name" value="probable polyol transporter 4"/>
    <property type="match status" value="1"/>
</dbReference>
<protein>
    <submittedName>
        <fullName evidence="13">Major facilitator superfamily protein</fullName>
    </submittedName>
</protein>
<dbReference type="GO" id="GO:0016020">
    <property type="term" value="C:membrane"/>
    <property type="evidence" value="ECO:0007669"/>
    <property type="project" value="UniProtKB-SubCell"/>
</dbReference>
<feature type="transmembrane region" description="Helical" evidence="11">
    <location>
        <begin position="346"/>
        <end position="369"/>
    </location>
</feature>
<evidence type="ECO:0000256" key="4">
    <source>
        <dbReference type="ARBA" id="ARBA00022597"/>
    </source>
</evidence>
<accession>A0AAV8EDP2</accession>
<comment type="subcellular location">
    <subcellularLocation>
        <location evidence="1">Membrane</location>
        <topology evidence="1">Multi-pass membrane protein</topology>
    </subcellularLocation>
</comment>
<dbReference type="InterPro" id="IPR005828">
    <property type="entry name" value="MFS_sugar_transport-like"/>
</dbReference>
<evidence type="ECO:0000256" key="5">
    <source>
        <dbReference type="ARBA" id="ARBA00022692"/>
    </source>
</evidence>
<evidence type="ECO:0000256" key="6">
    <source>
        <dbReference type="ARBA" id="ARBA00022847"/>
    </source>
</evidence>
<dbReference type="AlphaFoldDB" id="A0AAV8EDP2"/>
<evidence type="ECO:0000256" key="1">
    <source>
        <dbReference type="ARBA" id="ARBA00004141"/>
    </source>
</evidence>
<reference evidence="13" key="1">
    <citation type="submission" date="2022-08" db="EMBL/GenBank/DDBJ databases">
        <authorList>
            <person name="Marques A."/>
        </authorList>
    </citation>
    <scope>NUCLEOTIDE SEQUENCE</scope>
    <source>
        <strain evidence="13">RhyPub2mFocal</strain>
        <tissue evidence="13">Leaves</tissue>
    </source>
</reference>
<dbReference type="PROSITE" id="PS00216">
    <property type="entry name" value="SUGAR_TRANSPORT_1"/>
    <property type="match status" value="2"/>
</dbReference>
<keyword evidence="6" id="KW-0769">Symport</keyword>
<evidence type="ECO:0000313" key="13">
    <source>
        <dbReference type="EMBL" id="KAJ4778300.1"/>
    </source>
</evidence>
<dbReference type="EMBL" id="JAMFTS010000003">
    <property type="protein sequence ID" value="KAJ4778300.1"/>
    <property type="molecule type" value="Genomic_DNA"/>
</dbReference>
<feature type="transmembrane region" description="Helical" evidence="11">
    <location>
        <begin position="466"/>
        <end position="494"/>
    </location>
</feature>
<evidence type="ECO:0000259" key="12">
    <source>
        <dbReference type="PROSITE" id="PS50850"/>
    </source>
</evidence>
<dbReference type="NCBIfam" id="TIGR00879">
    <property type="entry name" value="SP"/>
    <property type="match status" value="1"/>
</dbReference>
<evidence type="ECO:0000313" key="14">
    <source>
        <dbReference type="Proteomes" id="UP001140206"/>
    </source>
</evidence>
<comment type="similarity">
    <text evidence="2 9">Belongs to the major facilitator superfamily. Sugar transporter (TC 2.A.1.1) family.</text>
</comment>
<keyword evidence="7 11" id="KW-1133">Transmembrane helix</keyword>
<feature type="transmembrane region" description="Helical" evidence="11">
    <location>
        <begin position="375"/>
        <end position="398"/>
    </location>
</feature>
<dbReference type="Pfam" id="PF00083">
    <property type="entry name" value="Sugar_tr"/>
    <property type="match status" value="1"/>
</dbReference>
<evidence type="ECO:0000256" key="9">
    <source>
        <dbReference type="RuleBase" id="RU003346"/>
    </source>
</evidence>
<evidence type="ECO:0000256" key="2">
    <source>
        <dbReference type="ARBA" id="ARBA00010992"/>
    </source>
</evidence>
<evidence type="ECO:0000256" key="10">
    <source>
        <dbReference type="SAM" id="MobiDB-lite"/>
    </source>
</evidence>